<dbReference type="GO" id="GO:0000177">
    <property type="term" value="C:cytoplasmic exosome (RNase complex)"/>
    <property type="evidence" value="ECO:0007669"/>
    <property type="project" value="UniProtKB-ARBA"/>
</dbReference>
<keyword evidence="4" id="KW-0963">Cytoplasm</keyword>
<evidence type="ECO:0000256" key="6">
    <source>
        <dbReference type="ARBA" id="ARBA00042523"/>
    </source>
</evidence>
<evidence type="ECO:0000256" key="2">
    <source>
        <dbReference type="ARBA" id="ARBA00004604"/>
    </source>
</evidence>
<dbReference type="EMBL" id="BTGC01000008">
    <property type="protein sequence ID" value="GMM52082.1"/>
    <property type="molecule type" value="Genomic_DNA"/>
</dbReference>
<dbReference type="PANTHER" id="PTHR11097:SF8">
    <property type="entry name" value="EXOSOME COMPLEX COMPONENT RRP42"/>
    <property type="match status" value="1"/>
</dbReference>
<protein>
    <recommendedName>
        <fullName evidence="6">Ribosomal RNA-processing protein 42</fullName>
    </recommendedName>
</protein>
<proteinExistence type="inferred from homology"/>
<gene>
    <name evidence="7" type="ORF">DASB73_030450</name>
</gene>
<dbReference type="GO" id="GO:0000467">
    <property type="term" value="P:exonucleolytic trimming to generate mature 3'-end of 5.8S rRNA from tricistronic rRNA transcript (SSU-rRNA, 5.8S rRNA, LSU-rRNA)"/>
    <property type="evidence" value="ECO:0007669"/>
    <property type="project" value="TreeGrafter"/>
</dbReference>
<sequence>MKLSNTELEFLRTSLTGTPVIRPDSRHAGQLRPIESEIDILPMTYGSARVRAPDGSDCIVGVKAKVVNRHDDLIDVSVDIAGLKDNDALPNSLALVLKQVLDSCPEITNNALIINDKYGFNLSVDCVVLSYSSHPLVILSAAIFQALKSTHLPKQLDSLEMDENMDLTKTKTADEAEIPQFDDDWSQSVPLCPEGWTPPLLFIVSAINNTVVIDPTINEQLVAEASMFFTWKNSKVSAPIETLNTGSTPYLGAFAPELLLEAYSLVENCAPALEQSLLSSE</sequence>
<dbReference type="Gene3D" id="3.30.230.70">
    <property type="entry name" value="GHMP Kinase, N-terminal domain"/>
    <property type="match status" value="1"/>
</dbReference>
<name>A0AAV5RLG5_STABA</name>
<dbReference type="SUPFAM" id="SSF54211">
    <property type="entry name" value="Ribosomal protein S5 domain 2-like"/>
    <property type="match status" value="1"/>
</dbReference>
<dbReference type="InterPro" id="IPR050590">
    <property type="entry name" value="Exosome_comp_Rrp42_subfam"/>
</dbReference>
<dbReference type="InterPro" id="IPR027408">
    <property type="entry name" value="PNPase/RNase_PH_dom_sf"/>
</dbReference>
<keyword evidence="5" id="KW-0271">Exosome</keyword>
<comment type="similarity">
    <text evidence="3">Belongs to the RNase PH family.</text>
</comment>
<dbReference type="AlphaFoldDB" id="A0AAV5RLG5"/>
<dbReference type="GO" id="GO:0034476">
    <property type="term" value="P:U5 snRNA 3'-end processing"/>
    <property type="evidence" value="ECO:0007669"/>
    <property type="project" value="TreeGrafter"/>
</dbReference>
<dbReference type="GO" id="GO:0071035">
    <property type="term" value="P:nuclear polyadenylation-dependent rRNA catabolic process"/>
    <property type="evidence" value="ECO:0007669"/>
    <property type="project" value="TreeGrafter"/>
</dbReference>
<evidence type="ECO:0000256" key="5">
    <source>
        <dbReference type="ARBA" id="ARBA00022835"/>
    </source>
</evidence>
<dbReference type="InterPro" id="IPR036345">
    <property type="entry name" value="ExoRNase_PH_dom2_sf"/>
</dbReference>
<evidence type="ECO:0000313" key="8">
    <source>
        <dbReference type="Proteomes" id="UP001362899"/>
    </source>
</evidence>
<dbReference type="GO" id="GO:0005730">
    <property type="term" value="C:nucleolus"/>
    <property type="evidence" value="ECO:0007669"/>
    <property type="project" value="UniProtKB-SubCell"/>
</dbReference>
<dbReference type="SUPFAM" id="SSF55666">
    <property type="entry name" value="Ribonuclease PH domain 2-like"/>
    <property type="match status" value="1"/>
</dbReference>
<dbReference type="GO" id="GO:0035925">
    <property type="term" value="F:mRNA 3'-UTR AU-rich region binding"/>
    <property type="evidence" value="ECO:0007669"/>
    <property type="project" value="TreeGrafter"/>
</dbReference>
<dbReference type="GO" id="GO:0071028">
    <property type="term" value="P:nuclear mRNA surveillance"/>
    <property type="evidence" value="ECO:0007669"/>
    <property type="project" value="TreeGrafter"/>
</dbReference>
<organism evidence="7 8">
    <name type="scientific">Starmerella bacillaris</name>
    <name type="common">Yeast</name>
    <name type="synonym">Candida zemplinina</name>
    <dbReference type="NCBI Taxonomy" id="1247836"/>
    <lineage>
        <taxon>Eukaryota</taxon>
        <taxon>Fungi</taxon>
        <taxon>Dikarya</taxon>
        <taxon>Ascomycota</taxon>
        <taxon>Saccharomycotina</taxon>
        <taxon>Dipodascomycetes</taxon>
        <taxon>Dipodascales</taxon>
        <taxon>Trichomonascaceae</taxon>
        <taxon>Starmerella</taxon>
    </lineage>
</organism>
<dbReference type="GO" id="GO:0034473">
    <property type="term" value="P:U1 snRNA 3'-end processing"/>
    <property type="evidence" value="ECO:0007669"/>
    <property type="project" value="TreeGrafter"/>
</dbReference>
<comment type="caution">
    <text evidence="7">The sequence shown here is derived from an EMBL/GenBank/DDBJ whole genome shotgun (WGS) entry which is preliminary data.</text>
</comment>
<evidence type="ECO:0000256" key="4">
    <source>
        <dbReference type="ARBA" id="ARBA00022490"/>
    </source>
</evidence>
<dbReference type="GO" id="GO:0034475">
    <property type="term" value="P:U4 snRNA 3'-end processing"/>
    <property type="evidence" value="ECO:0007669"/>
    <property type="project" value="TreeGrafter"/>
</dbReference>
<dbReference type="GO" id="GO:0000176">
    <property type="term" value="C:nuclear exosome (RNase complex)"/>
    <property type="evidence" value="ECO:0007669"/>
    <property type="project" value="TreeGrafter"/>
</dbReference>
<accession>A0AAV5RLG5</accession>
<evidence type="ECO:0000256" key="3">
    <source>
        <dbReference type="ARBA" id="ARBA00006678"/>
    </source>
</evidence>
<dbReference type="PANTHER" id="PTHR11097">
    <property type="entry name" value="EXOSOME COMPLEX EXONUCLEASE RIBOSOMAL RNA PROCESSING PROTEIN"/>
    <property type="match status" value="1"/>
</dbReference>
<dbReference type="InterPro" id="IPR020568">
    <property type="entry name" value="Ribosomal_Su5_D2-typ_SF"/>
</dbReference>
<evidence type="ECO:0000313" key="7">
    <source>
        <dbReference type="EMBL" id="GMM52082.1"/>
    </source>
</evidence>
<reference evidence="7 8" key="1">
    <citation type="journal article" date="2023" name="Elife">
        <title>Identification of key yeast species and microbe-microbe interactions impacting larval growth of Drosophila in the wild.</title>
        <authorList>
            <person name="Mure A."/>
            <person name="Sugiura Y."/>
            <person name="Maeda R."/>
            <person name="Honda K."/>
            <person name="Sakurai N."/>
            <person name="Takahashi Y."/>
            <person name="Watada M."/>
            <person name="Katoh T."/>
            <person name="Gotoh A."/>
            <person name="Gotoh Y."/>
            <person name="Taniguchi I."/>
            <person name="Nakamura K."/>
            <person name="Hayashi T."/>
            <person name="Katayama T."/>
            <person name="Uemura T."/>
            <person name="Hattori Y."/>
        </authorList>
    </citation>
    <scope>NUCLEOTIDE SEQUENCE [LARGE SCALE GENOMIC DNA]</scope>
    <source>
        <strain evidence="7 8">SB-73</strain>
    </source>
</reference>
<evidence type="ECO:0000256" key="1">
    <source>
        <dbReference type="ARBA" id="ARBA00004496"/>
    </source>
</evidence>
<dbReference type="GO" id="GO:0016075">
    <property type="term" value="P:rRNA catabolic process"/>
    <property type="evidence" value="ECO:0007669"/>
    <property type="project" value="TreeGrafter"/>
</dbReference>
<comment type="subcellular location">
    <subcellularLocation>
        <location evidence="1">Cytoplasm</location>
    </subcellularLocation>
    <subcellularLocation>
        <location evidence="2">Nucleus</location>
        <location evidence="2">Nucleolus</location>
    </subcellularLocation>
</comment>
<keyword evidence="8" id="KW-1185">Reference proteome</keyword>
<dbReference type="GO" id="GO:0071038">
    <property type="term" value="P:TRAMP-dependent tRNA surveillance pathway"/>
    <property type="evidence" value="ECO:0007669"/>
    <property type="project" value="TreeGrafter"/>
</dbReference>
<dbReference type="Proteomes" id="UP001362899">
    <property type="component" value="Unassembled WGS sequence"/>
</dbReference>